<dbReference type="EMBL" id="JAVRHK010000021">
    <property type="protein sequence ID" value="MDT0678431.1"/>
    <property type="molecule type" value="Genomic_DNA"/>
</dbReference>
<keyword evidence="2" id="KW-1185">Reference proteome</keyword>
<accession>A0ABU3DA79</accession>
<dbReference type="PROSITE" id="PS51257">
    <property type="entry name" value="PROKAR_LIPOPROTEIN"/>
    <property type="match status" value="1"/>
</dbReference>
<name>A0ABU3DA79_9FLAO</name>
<organism evidence="1 2">
    <name type="scientific">Autumnicola musiva</name>
    <dbReference type="NCBI Taxonomy" id="3075589"/>
    <lineage>
        <taxon>Bacteria</taxon>
        <taxon>Pseudomonadati</taxon>
        <taxon>Bacteroidota</taxon>
        <taxon>Flavobacteriia</taxon>
        <taxon>Flavobacteriales</taxon>
        <taxon>Flavobacteriaceae</taxon>
        <taxon>Autumnicola</taxon>
    </lineage>
</organism>
<dbReference type="RefSeq" id="WP_311504766.1">
    <property type="nucleotide sequence ID" value="NZ_JAVRHK010000021.1"/>
</dbReference>
<comment type="caution">
    <text evidence="1">The sequence shown here is derived from an EMBL/GenBank/DDBJ whole genome shotgun (WGS) entry which is preliminary data.</text>
</comment>
<sequence>MKRAILVSITVFFMMSCSSEDDNYQNNPNLVDLNIQLQLNLNLPEYNNLQYPGNSYVTYNYGIKGIVIYNLNNSQYIALELSDPNHPPGECSAMVVDGITAKCRCDDGNEYNILTGEQTAGEGRFAMKPYRVERRGNIIEVYN</sequence>
<proteinExistence type="predicted"/>
<evidence type="ECO:0000313" key="2">
    <source>
        <dbReference type="Proteomes" id="UP001262582"/>
    </source>
</evidence>
<dbReference type="Proteomes" id="UP001262582">
    <property type="component" value="Unassembled WGS sequence"/>
</dbReference>
<evidence type="ECO:0000313" key="1">
    <source>
        <dbReference type="EMBL" id="MDT0678431.1"/>
    </source>
</evidence>
<gene>
    <name evidence="1" type="ORF">RM539_17755</name>
</gene>
<evidence type="ECO:0008006" key="3">
    <source>
        <dbReference type="Google" id="ProtNLM"/>
    </source>
</evidence>
<protein>
    <recommendedName>
        <fullName evidence="3">Ferredoxin subunit of nitrite reductase or a ring-hydroxylating dioxygenase</fullName>
    </recommendedName>
</protein>
<reference evidence="1 2" key="1">
    <citation type="submission" date="2023-09" db="EMBL/GenBank/DDBJ databases">
        <authorList>
            <person name="Rey-Velasco X."/>
        </authorList>
    </citation>
    <scope>NUCLEOTIDE SEQUENCE [LARGE SCALE GENOMIC DNA]</scope>
    <source>
        <strain evidence="1 2">F117</strain>
    </source>
</reference>